<dbReference type="RefSeq" id="XP_009540461.1">
    <property type="nucleotide sequence ID" value="XM_009542166.1"/>
</dbReference>
<reference evidence="1 2" key="1">
    <citation type="journal article" date="2012" name="New Phytol.">
        <title>Insight into trade-off between wood decay and parasitism from the genome of a fungal forest pathogen.</title>
        <authorList>
            <person name="Olson A."/>
            <person name="Aerts A."/>
            <person name="Asiegbu F."/>
            <person name="Belbahri L."/>
            <person name="Bouzid O."/>
            <person name="Broberg A."/>
            <person name="Canback B."/>
            <person name="Coutinho P.M."/>
            <person name="Cullen D."/>
            <person name="Dalman K."/>
            <person name="Deflorio G."/>
            <person name="van Diepen L.T."/>
            <person name="Dunand C."/>
            <person name="Duplessis S."/>
            <person name="Durling M."/>
            <person name="Gonthier P."/>
            <person name="Grimwood J."/>
            <person name="Fossdal C.G."/>
            <person name="Hansson D."/>
            <person name="Henrissat B."/>
            <person name="Hietala A."/>
            <person name="Himmelstrand K."/>
            <person name="Hoffmeister D."/>
            <person name="Hogberg N."/>
            <person name="James T.Y."/>
            <person name="Karlsson M."/>
            <person name="Kohler A."/>
            <person name="Kues U."/>
            <person name="Lee Y.H."/>
            <person name="Lin Y.C."/>
            <person name="Lind M."/>
            <person name="Lindquist E."/>
            <person name="Lombard V."/>
            <person name="Lucas S."/>
            <person name="Lunden K."/>
            <person name="Morin E."/>
            <person name="Murat C."/>
            <person name="Park J."/>
            <person name="Raffaello T."/>
            <person name="Rouze P."/>
            <person name="Salamov A."/>
            <person name="Schmutz J."/>
            <person name="Solheim H."/>
            <person name="Stahlberg J."/>
            <person name="Velez H."/>
            <person name="de Vries R.P."/>
            <person name="Wiebenga A."/>
            <person name="Woodward S."/>
            <person name="Yakovlev I."/>
            <person name="Garbelotto M."/>
            <person name="Martin F."/>
            <person name="Grigoriev I.V."/>
            <person name="Stenlid J."/>
        </authorList>
    </citation>
    <scope>NUCLEOTIDE SEQUENCE [LARGE SCALE GENOMIC DNA]</scope>
    <source>
        <strain evidence="1 2">TC 32-1</strain>
    </source>
</reference>
<name>W4KL61_HETIT</name>
<dbReference type="KEGG" id="hir:HETIRDRAFT_468112"/>
<evidence type="ECO:0000313" key="2">
    <source>
        <dbReference type="Proteomes" id="UP000030671"/>
    </source>
</evidence>
<dbReference type="EMBL" id="KI925454">
    <property type="protein sequence ID" value="ETW86439.1"/>
    <property type="molecule type" value="Genomic_DNA"/>
</dbReference>
<dbReference type="GeneID" id="20677212"/>
<sequence>MVDLVWSGAATSNPHSDVWLRLNIRLRFRAHSFRSLIKGLETFNSNINSKNCWLEALYLAVPSRFPIYFVCEYLPMSGPVYSWTTELNTSWSPSSCE</sequence>
<proteinExistence type="predicted"/>
<keyword evidence="2" id="KW-1185">Reference proteome</keyword>
<dbReference type="Proteomes" id="UP000030671">
    <property type="component" value="Unassembled WGS sequence"/>
</dbReference>
<dbReference type="AlphaFoldDB" id="W4KL61"/>
<dbReference type="InParanoid" id="W4KL61"/>
<gene>
    <name evidence="1" type="ORF">HETIRDRAFT_468112</name>
</gene>
<accession>W4KL61</accession>
<dbReference type="HOGENOM" id="CLU_2346951_0_0_1"/>
<organism evidence="1 2">
    <name type="scientific">Heterobasidion irregulare (strain TC 32-1)</name>
    <dbReference type="NCBI Taxonomy" id="747525"/>
    <lineage>
        <taxon>Eukaryota</taxon>
        <taxon>Fungi</taxon>
        <taxon>Dikarya</taxon>
        <taxon>Basidiomycota</taxon>
        <taxon>Agaricomycotina</taxon>
        <taxon>Agaricomycetes</taxon>
        <taxon>Russulales</taxon>
        <taxon>Bondarzewiaceae</taxon>
        <taxon>Heterobasidion</taxon>
        <taxon>Heterobasidion annosum species complex</taxon>
    </lineage>
</organism>
<protein>
    <submittedName>
        <fullName evidence="1">Uncharacterized protein</fullName>
    </submittedName>
</protein>
<evidence type="ECO:0000313" key="1">
    <source>
        <dbReference type="EMBL" id="ETW86439.1"/>
    </source>
</evidence>